<reference evidence="2 3" key="1">
    <citation type="submission" date="2018-08" db="EMBL/GenBank/DDBJ databases">
        <title>A genome reference for cultivated species of the human gut microbiota.</title>
        <authorList>
            <person name="Zou Y."/>
            <person name="Xue W."/>
            <person name="Luo G."/>
        </authorList>
    </citation>
    <scope>NUCLEOTIDE SEQUENCE [LARGE SCALE GENOMIC DNA]</scope>
    <source>
        <strain evidence="2 3">AM40-30BH</strain>
    </source>
</reference>
<organism evidence="2 3">
    <name type="scientific">Bacteroides nordii</name>
    <dbReference type="NCBI Taxonomy" id="291645"/>
    <lineage>
        <taxon>Bacteria</taxon>
        <taxon>Pseudomonadati</taxon>
        <taxon>Bacteroidota</taxon>
        <taxon>Bacteroidia</taxon>
        <taxon>Bacteroidales</taxon>
        <taxon>Bacteroidaceae</taxon>
        <taxon>Bacteroides</taxon>
    </lineage>
</organism>
<name>A0A413VS07_9BACE</name>
<feature type="transmembrane region" description="Helical" evidence="1">
    <location>
        <begin position="318"/>
        <end position="339"/>
    </location>
</feature>
<feature type="transmembrane region" description="Helical" evidence="1">
    <location>
        <begin position="374"/>
        <end position="395"/>
    </location>
</feature>
<proteinExistence type="predicted"/>
<feature type="transmembrane region" description="Helical" evidence="1">
    <location>
        <begin position="346"/>
        <end position="368"/>
    </location>
</feature>
<evidence type="ECO:0000313" key="3">
    <source>
        <dbReference type="Proteomes" id="UP000284379"/>
    </source>
</evidence>
<dbReference type="RefSeq" id="WP_122201147.1">
    <property type="nucleotide sequence ID" value="NZ_CABJFV010000004.1"/>
</dbReference>
<keyword evidence="1" id="KW-1133">Transmembrane helix</keyword>
<dbReference type="AlphaFoldDB" id="A0A413VS07"/>
<feature type="transmembrane region" description="Helical" evidence="1">
    <location>
        <begin position="273"/>
        <end position="298"/>
    </location>
</feature>
<dbReference type="Proteomes" id="UP000284379">
    <property type="component" value="Unassembled WGS sequence"/>
</dbReference>
<keyword evidence="1" id="KW-0472">Membrane</keyword>
<feature type="transmembrane region" description="Helical" evidence="1">
    <location>
        <begin position="236"/>
        <end position="261"/>
    </location>
</feature>
<keyword evidence="1" id="KW-0812">Transmembrane</keyword>
<sequence>MYTSFIRKILVVVFLGIVLPSVTDISSLHAQSYIVDSPFSNKVKAYEGEIIKDGNGVDHARIEYDAPFVEIENGTEVKVVGQCVGQSFVGDQGTVKAIVEYDGKRYYVDAFLLQYSQSNPESVSNIFADEDFSPNSIVVGGKKDTWQQRFNQMDIHSPEGKFWYGYSVPIMIAVLMFVAFVFTVFPSKSVALSRTVVFVAPVIMLGALCLECVYMLRMGSQCIWWCNKDIVGLWGAVGRSIPFVLVMILQISFVRFYLGLFKRVTYVDVPAKWSFISLLIAIIPGFFVAAYAACWITGISPDADFVNDLTPEQWSGFIVKFLILYFIVLVIAPVIICCVRTRTLYGIALGLFFVIYGLATVVALILLILALSQLLWAIVIELLGGLIVLGVILFAGSHGSDSTGGGTKQTYFVGEGGTHYVSGGKGRRMVSK</sequence>
<feature type="transmembrane region" description="Helical" evidence="1">
    <location>
        <begin position="163"/>
        <end position="185"/>
    </location>
</feature>
<protein>
    <submittedName>
        <fullName evidence="2">Uncharacterized protein</fullName>
    </submittedName>
</protein>
<accession>A0A413VS07</accession>
<evidence type="ECO:0000313" key="2">
    <source>
        <dbReference type="EMBL" id="RHB36341.1"/>
    </source>
</evidence>
<feature type="transmembrane region" description="Helical" evidence="1">
    <location>
        <begin position="197"/>
        <end position="216"/>
    </location>
</feature>
<evidence type="ECO:0000256" key="1">
    <source>
        <dbReference type="SAM" id="Phobius"/>
    </source>
</evidence>
<dbReference type="EMBL" id="QSGO01000004">
    <property type="protein sequence ID" value="RHB36341.1"/>
    <property type="molecule type" value="Genomic_DNA"/>
</dbReference>
<comment type="caution">
    <text evidence="2">The sequence shown here is derived from an EMBL/GenBank/DDBJ whole genome shotgun (WGS) entry which is preliminary data.</text>
</comment>
<gene>
    <name evidence="2" type="ORF">DW888_06790</name>
</gene>